<organism evidence="1 2">
    <name type="scientific">Colletotrichum truncatum</name>
    <name type="common">Anthracnose fungus</name>
    <name type="synonym">Colletotrichum capsici</name>
    <dbReference type="NCBI Taxonomy" id="5467"/>
    <lineage>
        <taxon>Eukaryota</taxon>
        <taxon>Fungi</taxon>
        <taxon>Dikarya</taxon>
        <taxon>Ascomycota</taxon>
        <taxon>Pezizomycotina</taxon>
        <taxon>Sordariomycetes</taxon>
        <taxon>Hypocreomycetidae</taxon>
        <taxon>Glomerellales</taxon>
        <taxon>Glomerellaceae</taxon>
        <taxon>Colletotrichum</taxon>
        <taxon>Colletotrichum truncatum species complex</taxon>
    </lineage>
</organism>
<dbReference type="EMBL" id="VUJX02000014">
    <property type="protein sequence ID" value="KAL0929826.1"/>
    <property type="molecule type" value="Genomic_DNA"/>
</dbReference>
<reference evidence="1 2" key="1">
    <citation type="journal article" date="2020" name="Phytopathology">
        <title>Genome Sequence Resources of Colletotrichum truncatum, C. plurivorum, C. musicola, and C. sojae: Four Species Pathogenic to Soybean (Glycine max).</title>
        <authorList>
            <person name="Rogerio F."/>
            <person name="Boufleur T.R."/>
            <person name="Ciampi-Guillardi M."/>
            <person name="Sukno S.A."/>
            <person name="Thon M.R."/>
            <person name="Massola Junior N.S."/>
            <person name="Baroncelli R."/>
        </authorList>
    </citation>
    <scope>NUCLEOTIDE SEQUENCE [LARGE SCALE GENOMIC DNA]</scope>
    <source>
        <strain evidence="1 2">CMES1059</strain>
    </source>
</reference>
<protein>
    <submittedName>
        <fullName evidence="1">Lovastatin nonaketide synthase 3</fullName>
    </submittedName>
</protein>
<comment type="caution">
    <text evidence="1">The sequence shown here is derived from an EMBL/GenBank/DDBJ whole genome shotgun (WGS) entry which is preliminary data.</text>
</comment>
<sequence>MSADKINDETKRKDVGVFVGVFGEDCLQENVMDSQLAGLYRGTGFLDFLQANRISFALDWQSPSMVIKIGCSASLVALDMACHSLRSGECCAAVVLGVNLITCPLMTLLYTDQGLLSPSGRCKTFDASADGYGRGEAVNGVYLKLLSNAMRDRDPIRAVVRASAQAMMGASRDSLNLKPRHRNC</sequence>
<keyword evidence="2" id="KW-1185">Reference proteome</keyword>
<gene>
    <name evidence="1" type="ORF">CTRU02_215256</name>
</gene>
<accession>A0ACC3YDA1</accession>
<dbReference type="Proteomes" id="UP000805649">
    <property type="component" value="Unassembled WGS sequence"/>
</dbReference>
<evidence type="ECO:0000313" key="2">
    <source>
        <dbReference type="Proteomes" id="UP000805649"/>
    </source>
</evidence>
<name>A0ACC3YDA1_COLTU</name>
<evidence type="ECO:0000313" key="1">
    <source>
        <dbReference type="EMBL" id="KAL0929826.1"/>
    </source>
</evidence>
<proteinExistence type="predicted"/>